<keyword evidence="2" id="KW-1185">Reference proteome</keyword>
<organism evidence="1 2">
    <name type="scientific">Ceratodon purpureus</name>
    <name type="common">Fire moss</name>
    <name type="synonym">Dicranum purpureum</name>
    <dbReference type="NCBI Taxonomy" id="3225"/>
    <lineage>
        <taxon>Eukaryota</taxon>
        <taxon>Viridiplantae</taxon>
        <taxon>Streptophyta</taxon>
        <taxon>Embryophyta</taxon>
        <taxon>Bryophyta</taxon>
        <taxon>Bryophytina</taxon>
        <taxon>Bryopsida</taxon>
        <taxon>Dicranidae</taxon>
        <taxon>Pseudoditrichales</taxon>
        <taxon>Ditrichaceae</taxon>
        <taxon>Ceratodon</taxon>
    </lineage>
</organism>
<protein>
    <submittedName>
        <fullName evidence="1">Uncharacterized protein</fullName>
    </submittedName>
</protein>
<gene>
    <name evidence="1" type="ORF">KC19_7G116600</name>
</gene>
<dbReference type="EMBL" id="CM026428">
    <property type="protein sequence ID" value="KAG0567179.1"/>
    <property type="molecule type" value="Genomic_DNA"/>
</dbReference>
<dbReference type="AlphaFoldDB" id="A0A8T0HAH0"/>
<evidence type="ECO:0000313" key="1">
    <source>
        <dbReference type="EMBL" id="KAG0567179.1"/>
    </source>
</evidence>
<comment type="caution">
    <text evidence="1">The sequence shown here is derived from an EMBL/GenBank/DDBJ whole genome shotgun (WGS) entry which is preliminary data.</text>
</comment>
<sequence>MSTLTGMFRASKQSSSTFMSVLYFGLGAVTSAGRLKRRALVLAHAHGGFDLRERFTVGVDVAVTAPSRVHRSKFSYGAAYVMELTLLIVFRSRSSGYNNACMLIQSRAQDY</sequence>
<dbReference type="Proteomes" id="UP000822688">
    <property type="component" value="Chromosome 7"/>
</dbReference>
<accession>A0A8T0HAH0</accession>
<name>A0A8T0HAH0_CERPU</name>
<evidence type="ECO:0000313" key="2">
    <source>
        <dbReference type="Proteomes" id="UP000822688"/>
    </source>
</evidence>
<reference evidence="1" key="1">
    <citation type="submission" date="2020-06" db="EMBL/GenBank/DDBJ databases">
        <title>WGS assembly of Ceratodon purpureus strain R40.</title>
        <authorList>
            <person name="Carey S.B."/>
            <person name="Jenkins J."/>
            <person name="Shu S."/>
            <person name="Lovell J.T."/>
            <person name="Sreedasyam A."/>
            <person name="Maumus F."/>
            <person name="Tiley G.P."/>
            <person name="Fernandez-Pozo N."/>
            <person name="Barry K."/>
            <person name="Chen C."/>
            <person name="Wang M."/>
            <person name="Lipzen A."/>
            <person name="Daum C."/>
            <person name="Saski C.A."/>
            <person name="Payton A.C."/>
            <person name="Mcbreen J.C."/>
            <person name="Conrad R.E."/>
            <person name="Kollar L.M."/>
            <person name="Olsson S."/>
            <person name="Huttunen S."/>
            <person name="Landis J.B."/>
            <person name="Wickett N.J."/>
            <person name="Johnson M.G."/>
            <person name="Rensing S.A."/>
            <person name="Grimwood J."/>
            <person name="Schmutz J."/>
            <person name="Mcdaniel S.F."/>
        </authorList>
    </citation>
    <scope>NUCLEOTIDE SEQUENCE</scope>
    <source>
        <strain evidence="1">R40</strain>
    </source>
</reference>
<proteinExistence type="predicted"/>